<accession>A0ABT8MZX9</accession>
<dbReference type="Proteomes" id="UP001172055">
    <property type="component" value="Unassembled WGS sequence"/>
</dbReference>
<comment type="caution">
    <text evidence="2">The sequence shown here is derived from an EMBL/GenBank/DDBJ whole genome shotgun (WGS) entry which is preliminary data.</text>
</comment>
<evidence type="ECO:0000313" key="3">
    <source>
        <dbReference type="Proteomes" id="UP001172055"/>
    </source>
</evidence>
<proteinExistence type="predicted"/>
<dbReference type="RefSeq" id="WP_301722963.1">
    <property type="nucleotide sequence ID" value="NZ_JAUJWV010000001.1"/>
</dbReference>
<dbReference type="EMBL" id="JAUJWV010000001">
    <property type="protein sequence ID" value="MDN7241199.1"/>
    <property type="molecule type" value="Genomic_DNA"/>
</dbReference>
<protein>
    <submittedName>
        <fullName evidence="2">Uncharacterized protein</fullName>
    </submittedName>
</protein>
<feature type="coiled-coil region" evidence="1">
    <location>
        <begin position="28"/>
        <end position="55"/>
    </location>
</feature>
<name>A0ABT8MZX9_9BACL</name>
<keyword evidence="3" id="KW-1185">Reference proteome</keyword>
<keyword evidence="1" id="KW-0175">Coiled coil</keyword>
<gene>
    <name evidence="2" type="ORF">QWY14_05320</name>
</gene>
<organism evidence="2 3">
    <name type="scientific">Planococcus shixiaomingii</name>
    <dbReference type="NCBI Taxonomy" id="3058393"/>
    <lineage>
        <taxon>Bacteria</taxon>
        <taxon>Bacillati</taxon>
        <taxon>Bacillota</taxon>
        <taxon>Bacilli</taxon>
        <taxon>Bacillales</taxon>
        <taxon>Caryophanaceae</taxon>
        <taxon>Planococcus</taxon>
    </lineage>
</organism>
<evidence type="ECO:0000313" key="2">
    <source>
        <dbReference type="EMBL" id="MDN7241199.1"/>
    </source>
</evidence>
<reference evidence="2 3" key="1">
    <citation type="submission" date="2023-06" db="EMBL/GenBank/DDBJ databases">
        <title>Novel species in genus Planococcus.</title>
        <authorList>
            <person name="Ning S."/>
        </authorList>
    </citation>
    <scope>NUCLEOTIDE SEQUENCE [LARGE SCALE GENOMIC DNA]</scope>
    <source>
        <strain evidence="2 3">N028</strain>
    </source>
</reference>
<sequence length="112" mass="12789">MSVGGDVSMYKTVERHDVLINEEILPRLDKVEQNQSETKSELQEVKSEVQAVKTEVTAVLNAQSRMELTVMKDGQHTRDLLNQFVTHILKVDGEELKSKEKITLRKLVKAKK</sequence>
<evidence type="ECO:0000256" key="1">
    <source>
        <dbReference type="SAM" id="Coils"/>
    </source>
</evidence>